<evidence type="ECO:0000256" key="1">
    <source>
        <dbReference type="ARBA" id="ARBA00007613"/>
    </source>
</evidence>
<dbReference type="InterPro" id="IPR010131">
    <property type="entry name" value="MdtP/NodT-like"/>
</dbReference>
<dbReference type="AlphaFoldDB" id="A0A286TZF5"/>
<dbReference type="Proteomes" id="UP000218542">
    <property type="component" value="Unassembled WGS sequence"/>
</dbReference>
<dbReference type="Pfam" id="PF02321">
    <property type="entry name" value="OEP"/>
    <property type="match status" value="2"/>
</dbReference>
<dbReference type="InterPro" id="IPR003423">
    <property type="entry name" value="OMP_efflux"/>
</dbReference>
<dbReference type="OrthoDB" id="9791261at2"/>
<accession>A0A286TZF5</accession>
<dbReference type="SUPFAM" id="SSF56954">
    <property type="entry name" value="Outer membrane efflux proteins (OEP)"/>
    <property type="match status" value="1"/>
</dbReference>
<keyword evidence="5" id="KW-1185">Reference proteome</keyword>
<feature type="coiled-coil region" evidence="2">
    <location>
        <begin position="152"/>
        <end position="210"/>
    </location>
</feature>
<evidence type="ECO:0000256" key="2">
    <source>
        <dbReference type="SAM" id="Coils"/>
    </source>
</evidence>
<sequence>MTMQKILRLSILMLGVSYCAICSDKALLQSHAQESNKEIEYFTLEEAVDIAINNNPLIKSKKHNIGSYEGRIKQAGLLPNPEIEFYTQETPTNNIGFDQSQNSVALFQKLETGGKRKLRVKAAKKEKKVMEMDLQATITDTRAKVKKSFFNVLTAQDELKFAEETLEIAKSLMSISSQRFKIGDIARIEVLKAEIELSNAKMRVQDAERKHLNSVKMLQTVMGVPDIGMNNLFPISTDDTPSLNLDTLNDLLLENHPALKARERVVDLSQINISEAKRMAIPDINATVGYKRLSSTDINTVQAGIEFPLPIFNRNQGKIIEARALSHKAKDDLEIVRNQLLLQLSNAFSLYISTREQARFFVDTIIPQAEESLKLARQGYEHGEFDYLQVLDAQRTLAITKVSYLKILNELFSSITEIEKLVGVKISDIK</sequence>
<feature type="signal peptide" evidence="3">
    <location>
        <begin position="1"/>
        <end position="22"/>
    </location>
</feature>
<reference evidence="5" key="1">
    <citation type="journal article" date="2017" name="Environ. Microbiol. Rep.">
        <title>Genetic Diversity of Marine Anaerobic Ammonium-Oxidizing Bacteria as Revealed by Genomic and Proteomic Analyses of 'Candidatus Scalindua japonica'.</title>
        <authorList>
            <person name="Oshiki M."/>
            <person name="Mizuto K."/>
            <person name="Kimura Z."/>
            <person name="Kindaichi T."/>
            <person name="Satoh H."/>
            <person name="Okabe S."/>
        </authorList>
    </citation>
    <scope>NUCLEOTIDE SEQUENCE [LARGE SCALE GENOMIC DNA]</scope>
    <source>
        <strain evidence="5">husup-a2</strain>
    </source>
</reference>
<dbReference type="PANTHER" id="PTHR30203:SF24">
    <property type="entry name" value="BLR4935 PROTEIN"/>
    <property type="match status" value="1"/>
</dbReference>
<evidence type="ECO:0000313" key="4">
    <source>
        <dbReference type="EMBL" id="GAX61272.1"/>
    </source>
</evidence>
<keyword evidence="3" id="KW-0732">Signal</keyword>
<gene>
    <name evidence="4" type="ORF">SCALIN_C20_0049</name>
</gene>
<proteinExistence type="inferred from homology"/>
<dbReference type="EMBL" id="BAOS01000020">
    <property type="protein sequence ID" value="GAX61272.1"/>
    <property type="molecule type" value="Genomic_DNA"/>
</dbReference>
<name>A0A286TZF5_9BACT</name>
<dbReference type="PANTHER" id="PTHR30203">
    <property type="entry name" value="OUTER MEMBRANE CATION EFFLUX PROTEIN"/>
    <property type="match status" value="1"/>
</dbReference>
<keyword evidence="2" id="KW-0175">Coiled coil</keyword>
<organism evidence="4 5">
    <name type="scientific">Candidatus Scalindua japonica</name>
    <dbReference type="NCBI Taxonomy" id="1284222"/>
    <lineage>
        <taxon>Bacteria</taxon>
        <taxon>Pseudomonadati</taxon>
        <taxon>Planctomycetota</taxon>
        <taxon>Candidatus Brocadiia</taxon>
        <taxon>Candidatus Brocadiales</taxon>
        <taxon>Candidatus Scalinduaceae</taxon>
        <taxon>Candidatus Scalindua</taxon>
    </lineage>
</organism>
<protein>
    <submittedName>
        <fullName evidence="4">Cobalt-zinc-cadmium resistance protein czcC</fullName>
    </submittedName>
</protein>
<dbReference type="GO" id="GO:0015562">
    <property type="term" value="F:efflux transmembrane transporter activity"/>
    <property type="evidence" value="ECO:0007669"/>
    <property type="project" value="InterPro"/>
</dbReference>
<comment type="caution">
    <text evidence="4">The sequence shown here is derived from an EMBL/GenBank/DDBJ whole genome shotgun (WGS) entry which is preliminary data.</text>
</comment>
<feature type="chain" id="PRO_5012786963" evidence="3">
    <location>
        <begin position="23"/>
        <end position="430"/>
    </location>
</feature>
<evidence type="ECO:0000256" key="3">
    <source>
        <dbReference type="SAM" id="SignalP"/>
    </source>
</evidence>
<comment type="similarity">
    <text evidence="1">Belongs to the outer membrane factor (OMF) (TC 1.B.17) family.</text>
</comment>
<dbReference type="Gene3D" id="1.20.1600.10">
    <property type="entry name" value="Outer membrane efflux proteins (OEP)"/>
    <property type="match status" value="1"/>
</dbReference>
<evidence type="ECO:0000313" key="5">
    <source>
        <dbReference type="Proteomes" id="UP000218542"/>
    </source>
</evidence>